<dbReference type="InterPro" id="IPR053158">
    <property type="entry name" value="CapK_Type1_Caps_Biosynth"/>
</dbReference>
<reference evidence="1 2" key="1">
    <citation type="journal article" date="2015" name="Int. J. Syst. Evol. Microbiol.">
        <title>Carboxylicivirga linearis sp. nov., isolated from a sea cucumber culture pond.</title>
        <authorList>
            <person name="Wang F.Q."/>
            <person name="Zhou Y.X."/>
            <person name="Lin X.Z."/>
            <person name="Chen G.J."/>
            <person name="Du Z.J."/>
        </authorList>
    </citation>
    <scope>NUCLEOTIDE SEQUENCE [LARGE SCALE GENOMIC DNA]</scope>
    <source>
        <strain evidence="1 2">FB218</strain>
    </source>
</reference>
<dbReference type="EMBL" id="JAGUCO010000008">
    <property type="protein sequence ID" value="MBS2099092.1"/>
    <property type="molecule type" value="Genomic_DNA"/>
</dbReference>
<keyword evidence="1" id="KW-0436">Ligase</keyword>
<gene>
    <name evidence="1" type="ORF">KEM10_12440</name>
</gene>
<dbReference type="GO" id="GO:0016874">
    <property type="term" value="F:ligase activity"/>
    <property type="evidence" value="ECO:0007669"/>
    <property type="project" value="UniProtKB-KW"/>
</dbReference>
<dbReference type="InterPro" id="IPR042099">
    <property type="entry name" value="ANL_N_sf"/>
</dbReference>
<dbReference type="Gene3D" id="3.40.50.12780">
    <property type="entry name" value="N-terminal domain of ligase-like"/>
    <property type="match status" value="1"/>
</dbReference>
<evidence type="ECO:0000313" key="2">
    <source>
        <dbReference type="Proteomes" id="UP000708576"/>
    </source>
</evidence>
<proteinExistence type="predicted"/>
<name>A0ABS5JW18_9BACT</name>
<dbReference type="PANTHER" id="PTHR36932">
    <property type="entry name" value="CAPSULAR POLYSACCHARIDE BIOSYNTHESIS PROTEIN"/>
    <property type="match status" value="1"/>
</dbReference>
<comment type="caution">
    <text evidence="1">The sequence shown here is derived from an EMBL/GenBank/DDBJ whole genome shotgun (WGS) entry which is preliminary data.</text>
</comment>
<dbReference type="PANTHER" id="PTHR36932:SF1">
    <property type="entry name" value="CAPSULAR POLYSACCHARIDE BIOSYNTHESIS PROTEIN"/>
    <property type="match status" value="1"/>
</dbReference>
<accession>A0ABS5JW18</accession>
<keyword evidence="2" id="KW-1185">Reference proteome</keyword>
<dbReference type="RefSeq" id="WP_212216335.1">
    <property type="nucleotide sequence ID" value="NZ_JAGUCO010000008.1"/>
</dbReference>
<dbReference type="SUPFAM" id="SSF56801">
    <property type="entry name" value="Acetyl-CoA synthetase-like"/>
    <property type="match status" value="1"/>
</dbReference>
<organism evidence="1 2">
    <name type="scientific">Carboxylicivirga linearis</name>
    <dbReference type="NCBI Taxonomy" id="1628157"/>
    <lineage>
        <taxon>Bacteria</taxon>
        <taxon>Pseudomonadati</taxon>
        <taxon>Bacteroidota</taxon>
        <taxon>Bacteroidia</taxon>
        <taxon>Marinilabiliales</taxon>
        <taxon>Marinilabiliaceae</taxon>
        <taxon>Carboxylicivirga</taxon>
    </lineage>
</organism>
<dbReference type="Proteomes" id="UP000708576">
    <property type="component" value="Unassembled WGS sequence"/>
</dbReference>
<sequence>MIKFKTLLRLEGLPIKKAQSLLSSIQTSTDLINWQNKQKWKILKYSYKTHPIYKSFIGTIPEEWESIPIISKEKLNTIKHPRFRSKFKKHLIRQTSGSTGKTLTYAVNSFCHAITWSIINDRYTSIGISLNHKQARFYGQSNNFTNRLFEQLKDRTASRYRIPILNLSETSIKKWIGTIEKKQVKYLYGYSYPIISLAKYLIYNGITLKDFNPSLSACIVTSEMCTPEEENLIERAFGVPCYNEYGASELGIIGFGKANSWLISDEQILVEIVDENDNIVPDGEVGRIICTNLFNKATPFIRYEVGDMGSIEIRNGRRYLKQLQGRQEETIYLPEGENAPGDTVFFYVIQDFSNKFPEVISEYRVIQKKLNHFQFLLVTHHPLSDSQQKYLIKLTKRSLIEDITITIKEVTEIDRTPLGKYRRFISEIEQ</sequence>
<evidence type="ECO:0000313" key="1">
    <source>
        <dbReference type="EMBL" id="MBS2099092.1"/>
    </source>
</evidence>
<protein>
    <submittedName>
        <fullName evidence="1">Phenylacetate--CoA ligase family protein</fullName>
    </submittedName>
</protein>